<dbReference type="Gene3D" id="2.102.10.10">
    <property type="entry name" value="Rieske [2Fe-2S] iron-sulphur domain"/>
    <property type="match status" value="1"/>
</dbReference>
<keyword evidence="8 22" id="KW-0812">Transmembrane</keyword>
<keyword evidence="5" id="KW-0813">Transport</keyword>
<evidence type="ECO:0000256" key="6">
    <source>
        <dbReference type="ARBA" id="ARBA00022475"/>
    </source>
</evidence>
<dbReference type="PRINTS" id="PR00162">
    <property type="entry name" value="RIESKE"/>
</dbReference>
<dbReference type="GO" id="GO:0016705">
    <property type="term" value="F:oxidoreductase activity, acting on paired donors, with incorporation or reduction of molecular oxygen"/>
    <property type="evidence" value="ECO:0007669"/>
    <property type="project" value="UniProtKB-ARBA"/>
</dbReference>
<dbReference type="GO" id="GO:0004497">
    <property type="term" value="F:monooxygenase activity"/>
    <property type="evidence" value="ECO:0007669"/>
    <property type="project" value="UniProtKB-ARBA"/>
</dbReference>
<keyword evidence="7" id="KW-0679">Respiratory chain</keyword>
<dbReference type="InterPro" id="IPR036922">
    <property type="entry name" value="Rieske_2Fe-2S_sf"/>
</dbReference>
<evidence type="ECO:0000256" key="7">
    <source>
        <dbReference type="ARBA" id="ARBA00022660"/>
    </source>
</evidence>
<evidence type="ECO:0000256" key="3">
    <source>
        <dbReference type="ARBA" id="ARBA00010651"/>
    </source>
</evidence>
<dbReference type="RefSeq" id="WP_163773200.1">
    <property type="nucleotide sequence ID" value="NZ_JAAGXA010000011.1"/>
</dbReference>
<comment type="subcellular location">
    <subcellularLocation>
        <location evidence="2">Cell membrane</location>
        <topology evidence="2">Multi-pass membrane protein</topology>
    </subcellularLocation>
</comment>
<name>A0A6P0HLU7_9ACTN</name>
<dbReference type="PANTHER" id="PTHR10134">
    <property type="entry name" value="CYTOCHROME B-C1 COMPLEX SUBUNIT RIESKE, MITOCHONDRIAL"/>
    <property type="match status" value="1"/>
</dbReference>
<keyword evidence="12 22" id="KW-1133">Transmembrane helix</keyword>
<evidence type="ECO:0000256" key="22">
    <source>
        <dbReference type="SAM" id="Phobius"/>
    </source>
</evidence>
<dbReference type="Pfam" id="PF19297">
    <property type="entry name" value="QcrA_N"/>
    <property type="match status" value="1"/>
</dbReference>
<dbReference type="GO" id="GO:0051537">
    <property type="term" value="F:2 iron, 2 sulfur cluster binding"/>
    <property type="evidence" value="ECO:0007669"/>
    <property type="project" value="UniProtKB-KW"/>
</dbReference>
<evidence type="ECO:0000256" key="18">
    <source>
        <dbReference type="ARBA" id="ARBA00029586"/>
    </source>
</evidence>
<keyword evidence="6" id="KW-1003">Cell membrane</keyword>
<evidence type="ECO:0000256" key="11">
    <source>
        <dbReference type="ARBA" id="ARBA00022982"/>
    </source>
</evidence>
<reference evidence="24 25" key="1">
    <citation type="journal article" date="2014" name="Int. J. Syst. Evol. Microbiol.">
        <title>Nocardioides zeae sp. nov., isolated from the stem of Zea mays.</title>
        <authorList>
            <person name="Glaeser S.P."/>
            <person name="McInroy J.A."/>
            <person name="Busse H.J."/>
            <person name="Kampfer P."/>
        </authorList>
    </citation>
    <scope>NUCLEOTIDE SEQUENCE [LARGE SCALE GENOMIC DNA]</scope>
    <source>
        <strain evidence="24 25">JCM 30728</strain>
    </source>
</reference>
<feature type="domain" description="Rieske" evidence="23">
    <location>
        <begin position="284"/>
        <end position="353"/>
    </location>
</feature>
<comment type="similarity">
    <text evidence="3">Belongs to the Rieske iron-sulfur protein family.</text>
</comment>
<dbReference type="CDD" id="cd03467">
    <property type="entry name" value="Rieske"/>
    <property type="match status" value="1"/>
</dbReference>
<dbReference type="InterPro" id="IPR014349">
    <property type="entry name" value="Rieske_Fe-S_prot"/>
</dbReference>
<keyword evidence="9" id="KW-0001">2Fe-2S</keyword>
<dbReference type="EMBL" id="JAAGXA010000011">
    <property type="protein sequence ID" value="NEN79652.1"/>
    <property type="molecule type" value="Genomic_DNA"/>
</dbReference>
<evidence type="ECO:0000256" key="10">
    <source>
        <dbReference type="ARBA" id="ARBA00022723"/>
    </source>
</evidence>
<comment type="caution">
    <text evidence="24">The sequence shown here is derived from an EMBL/GenBank/DDBJ whole genome shotgun (WGS) entry which is preliminary data.</text>
</comment>
<feature type="transmembrane region" description="Helical" evidence="22">
    <location>
        <begin position="54"/>
        <end position="75"/>
    </location>
</feature>
<accession>A0A6P0HLU7</accession>
<keyword evidence="13" id="KW-0560">Oxidoreductase</keyword>
<comment type="function">
    <text evidence="1">Iron-sulfur subunit of the cytochrome bc1 complex, an essential component of the respiratory electron transport chain required for ATP synthesis. The bc1 complex catalyzes the oxidation of menaquinol and the reduction of cytochrome c in the respiratory chain. The bc1 complex operates through a Q-cycle mechanism that couples electron transfer to generation of the proton gradient that drives ATP synthesis.</text>
</comment>
<protein>
    <recommendedName>
        <fullName evidence="4">Cytochrome bc1 complex Rieske iron-sulfur subunit</fullName>
    </recommendedName>
    <alternativeName>
        <fullName evidence="18">Cytochrome bc1 reductase complex subunit QcrA</fullName>
    </alternativeName>
    <alternativeName>
        <fullName evidence="19">Rieske iron-sulfur protein</fullName>
    </alternativeName>
</protein>
<keyword evidence="16 22" id="KW-0472">Membrane</keyword>
<dbReference type="AlphaFoldDB" id="A0A6P0HLU7"/>
<dbReference type="PROSITE" id="PS51296">
    <property type="entry name" value="RIESKE"/>
    <property type="match status" value="1"/>
</dbReference>
<evidence type="ECO:0000256" key="20">
    <source>
        <dbReference type="ARBA" id="ARBA00034078"/>
    </source>
</evidence>
<dbReference type="GO" id="GO:0005886">
    <property type="term" value="C:plasma membrane"/>
    <property type="evidence" value="ECO:0007669"/>
    <property type="project" value="UniProtKB-SubCell"/>
</dbReference>
<feature type="region of interest" description="Disordered" evidence="21">
    <location>
        <begin position="1"/>
        <end position="40"/>
    </location>
</feature>
<organism evidence="24 25">
    <name type="scientific">Nocardioides zeae</name>
    <dbReference type="NCBI Taxonomy" id="1457234"/>
    <lineage>
        <taxon>Bacteria</taxon>
        <taxon>Bacillati</taxon>
        <taxon>Actinomycetota</taxon>
        <taxon>Actinomycetes</taxon>
        <taxon>Propionibacteriales</taxon>
        <taxon>Nocardioidaceae</taxon>
        <taxon>Nocardioides</taxon>
    </lineage>
</organism>
<evidence type="ECO:0000256" key="21">
    <source>
        <dbReference type="SAM" id="MobiDB-lite"/>
    </source>
</evidence>
<feature type="transmembrane region" description="Helical" evidence="22">
    <location>
        <begin position="87"/>
        <end position="110"/>
    </location>
</feature>
<keyword evidence="10" id="KW-0479">Metal-binding</keyword>
<dbReference type="InterPro" id="IPR017941">
    <property type="entry name" value="Rieske_2Fe-2S"/>
</dbReference>
<keyword evidence="25" id="KW-1185">Reference proteome</keyword>
<evidence type="ECO:0000256" key="8">
    <source>
        <dbReference type="ARBA" id="ARBA00022692"/>
    </source>
</evidence>
<evidence type="ECO:0000256" key="13">
    <source>
        <dbReference type="ARBA" id="ARBA00023002"/>
    </source>
</evidence>
<evidence type="ECO:0000259" key="23">
    <source>
        <dbReference type="PROSITE" id="PS51296"/>
    </source>
</evidence>
<evidence type="ECO:0000313" key="25">
    <source>
        <dbReference type="Proteomes" id="UP000468687"/>
    </source>
</evidence>
<sequence length="370" mass="40189">MSDQSNLPASGDGAGHSRVPEPLEDQDVAPGLPAHVWRPTDVDPKAEKRAERQVAALFIFSMVCAVLFVVAYFSFEIGREIDTFLGFGASNLFLGLTLGLGMLAIGVGVIQWARKLMSDVEIAELRHPAASSEEDRETTLKALTAGLDESGIGRRPLIRNTLLGALAFAGVPLVVALRDLGPRNMSASRLEKTFWMEGMYIVRDVLGTRINRADLEIGDLLNGEPEGLVPNSEGHLPAPIGPNGQELRPALDHEQLLIEKVKSAVIVLRMSPGDIVRNPDRENWDVDGIVCYSKICTHVGCPIALNEQQTHHLLCPCHQSTFDLADSGKVVFGPAGHSLPQMHLAADDEGYLYAMGDFDEPVGPSYWERG</sequence>
<dbReference type="Proteomes" id="UP000468687">
    <property type="component" value="Unassembled WGS sequence"/>
</dbReference>
<evidence type="ECO:0000256" key="12">
    <source>
        <dbReference type="ARBA" id="ARBA00022989"/>
    </source>
</evidence>
<evidence type="ECO:0000256" key="4">
    <source>
        <dbReference type="ARBA" id="ARBA00015816"/>
    </source>
</evidence>
<keyword evidence="17" id="KW-1015">Disulfide bond</keyword>
<evidence type="ECO:0000256" key="15">
    <source>
        <dbReference type="ARBA" id="ARBA00023014"/>
    </source>
</evidence>
<keyword evidence="11" id="KW-0249">Electron transport</keyword>
<dbReference type="InterPro" id="IPR005805">
    <property type="entry name" value="Rieske_Fe-S_prot_C"/>
</dbReference>
<evidence type="ECO:0000256" key="5">
    <source>
        <dbReference type="ARBA" id="ARBA00022448"/>
    </source>
</evidence>
<evidence type="ECO:0000256" key="17">
    <source>
        <dbReference type="ARBA" id="ARBA00023157"/>
    </source>
</evidence>
<feature type="transmembrane region" description="Helical" evidence="22">
    <location>
        <begin position="157"/>
        <end position="177"/>
    </location>
</feature>
<evidence type="ECO:0000256" key="19">
    <source>
        <dbReference type="ARBA" id="ARBA00032409"/>
    </source>
</evidence>
<evidence type="ECO:0000313" key="24">
    <source>
        <dbReference type="EMBL" id="NEN79652.1"/>
    </source>
</evidence>
<proteinExistence type="inferred from homology"/>
<evidence type="ECO:0000256" key="1">
    <source>
        <dbReference type="ARBA" id="ARBA00002494"/>
    </source>
</evidence>
<evidence type="ECO:0000256" key="14">
    <source>
        <dbReference type="ARBA" id="ARBA00023004"/>
    </source>
</evidence>
<dbReference type="SUPFAM" id="SSF50022">
    <property type="entry name" value="ISP domain"/>
    <property type="match status" value="1"/>
</dbReference>
<dbReference type="Pfam" id="PF00355">
    <property type="entry name" value="Rieske"/>
    <property type="match status" value="1"/>
</dbReference>
<keyword evidence="14" id="KW-0408">Iron</keyword>
<evidence type="ECO:0000256" key="9">
    <source>
        <dbReference type="ARBA" id="ARBA00022714"/>
    </source>
</evidence>
<keyword evidence="15" id="KW-0411">Iron-sulfur</keyword>
<dbReference type="GO" id="GO:0046872">
    <property type="term" value="F:metal ion binding"/>
    <property type="evidence" value="ECO:0007669"/>
    <property type="project" value="UniProtKB-KW"/>
</dbReference>
<evidence type="ECO:0000256" key="16">
    <source>
        <dbReference type="ARBA" id="ARBA00023136"/>
    </source>
</evidence>
<comment type="cofactor">
    <cofactor evidence="20">
        <name>[2Fe-2S] cluster</name>
        <dbReference type="ChEBI" id="CHEBI:190135"/>
    </cofactor>
</comment>
<dbReference type="InterPro" id="IPR045603">
    <property type="entry name" value="QcrA_N"/>
</dbReference>
<evidence type="ECO:0000256" key="2">
    <source>
        <dbReference type="ARBA" id="ARBA00004651"/>
    </source>
</evidence>
<gene>
    <name evidence="24" type="ORF">G3T38_15355</name>
</gene>